<evidence type="ECO:0000313" key="6">
    <source>
        <dbReference type="EMBL" id="MDH0734806.1"/>
    </source>
</evidence>
<dbReference type="SUPFAM" id="SSF46785">
    <property type="entry name" value="Winged helix' DNA-binding domain"/>
    <property type="match status" value="1"/>
</dbReference>
<evidence type="ECO:0000313" key="7">
    <source>
        <dbReference type="Proteomes" id="UP001161094"/>
    </source>
</evidence>
<dbReference type="Gene3D" id="3.40.190.290">
    <property type="match status" value="1"/>
</dbReference>
<reference evidence="6" key="1">
    <citation type="submission" date="2022-09" db="EMBL/GenBank/DDBJ databases">
        <title>Intensive care unit water sources are persistently colonized with multi-drug resistant bacteria and are the site of extensive horizontal gene transfer of antibiotic resistance genes.</title>
        <authorList>
            <person name="Diorio-Toth L."/>
        </authorList>
    </citation>
    <scope>NUCLEOTIDE SEQUENCE</scope>
    <source>
        <strain evidence="6">GD03843</strain>
    </source>
</reference>
<evidence type="ECO:0000256" key="1">
    <source>
        <dbReference type="ARBA" id="ARBA00009437"/>
    </source>
</evidence>
<dbReference type="Gene3D" id="1.10.10.10">
    <property type="entry name" value="Winged helix-like DNA-binding domain superfamily/Winged helix DNA-binding domain"/>
    <property type="match status" value="1"/>
</dbReference>
<dbReference type="InterPro" id="IPR036390">
    <property type="entry name" value="WH_DNA-bd_sf"/>
</dbReference>
<dbReference type="InterPro" id="IPR058163">
    <property type="entry name" value="LysR-type_TF_proteobact-type"/>
</dbReference>
<dbReference type="GO" id="GO:0003700">
    <property type="term" value="F:DNA-binding transcription factor activity"/>
    <property type="evidence" value="ECO:0007669"/>
    <property type="project" value="InterPro"/>
</dbReference>
<dbReference type="CDD" id="cd08422">
    <property type="entry name" value="PBP2_CrgA_like"/>
    <property type="match status" value="1"/>
</dbReference>
<dbReference type="InterPro" id="IPR036388">
    <property type="entry name" value="WH-like_DNA-bd_sf"/>
</dbReference>
<protein>
    <submittedName>
        <fullName evidence="6">LysR family transcriptional regulator</fullName>
    </submittedName>
</protein>
<dbReference type="GO" id="GO:0043565">
    <property type="term" value="F:sequence-specific DNA binding"/>
    <property type="evidence" value="ECO:0007669"/>
    <property type="project" value="TreeGrafter"/>
</dbReference>
<name>A0AA42LL57_9BURK</name>
<evidence type="ECO:0000256" key="2">
    <source>
        <dbReference type="ARBA" id="ARBA00023015"/>
    </source>
</evidence>
<dbReference type="EMBL" id="JAOCDZ010000001">
    <property type="protein sequence ID" value="MDH0734806.1"/>
    <property type="molecule type" value="Genomic_DNA"/>
</dbReference>
<keyword evidence="2" id="KW-0805">Transcription regulation</keyword>
<sequence>MDRLRDMALFAEVARAGSFTKASESTGIPTSTLSRRITEFEENIRVKLFNRTTRRLDLTEVGARYLQQIDDFLQMAHTVNEALDSENSEASGQLKISMPGDFAAYFAESLFAPLRSAHPKLTFDISLSSVLPDLLATRYDASILIGDPPPSSRLIARRVTMLHWRLYATPDYLAHNGTPERPSDLESHTCLLSPISDPAQGWLLKNGAETTSIRPAPLVETNSRAVIRDLVMQDMGIGPIGQTQADALEQSGRIQRVLPGWELEPQPLYVLTTTRLLPARVRVFVDFITEWFDAMNKSNELNRGKAVN</sequence>
<dbReference type="InterPro" id="IPR000847">
    <property type="entry name" value="LysR_HTH_N"/>
</dbReference>
<gene>
    <name evidence="6" type="ORF">N5D93_03240</name>
</gene>
<dbReference type="SUPFAM" id="SSF53850">
    <property type="entry name" value="Periplasmic binding protein-like II"/>
    <property type="match status" value="1"/>
</dbReference>
<dbReference type="Proteomes" id="UP001161094">
    <property type="component" value="Unassembled WGS sequence"/>
</dbReference>
<dbReference type="Pfam" id="PF03466">
    <property type="entry name" value="LysR_substrate"/>
    <property type="match status" value="1"/>
</dbReference>
<dbReference type="PANTHER" id="PTHR30537:SF5">
    <property type="entry name" value="HTH-TYPE TRANSCRIPTIONAL ACTIVATOR TTDR-RELATED"/>
    <property type="match status" value="1"/>
</dbReference>
<keyword evidence="4" id="KW-0804">Transcription</keyword>
<dbReference type="GO" id="GO:0006351">
    <property type="term" value="P:DNA-templated transcription"/>
    <property type="evidence" value="ECO:0007669"/>
    <property type="project" value="TreeGrafter"/>
</dbReference>
<dbReference type="InterPro" id="IPR005119">
    <property type="entry name" value="LysR_subst-bd"/>
</dbReference>
<keyword evidence="3" id="KW-0238">DNA-binding</keyword>
<evidence type="ECO:0000256" key="4">
    <source>
        <dbReference type="ARBA" id="ARBA00023163"/>
    </source>
</evidence>
<dbReference type="FunFam" id="1.10.10.10:FF:000001">
    <property type="entry name" value="LysR family transcriptional regulator"/>
    <property type="match status" value="1"/>
</dbReference>
<comment type="caution">
    <text evidence="6">The sequence shown here is derived from an EMBL/GenBank/DDBJ whole genome shotgun (WGS) entry which is preliminary data.</text>
</comment>
<dbReference type="RefSeq" id="WP_279993804.1">
    <property type="nucleotide sequence ID" value="NZ_JAOCDZ010000001.1"/>
</dbReference>
<accession>A0AA42LL57</accession>
<proteinExistence type="inferred from homology"/>
<evidence type="ECO:0000259" key="5">
    <source>
        <dbReference type="PROSITE" id="PS50931"/>
    </source>
</evidence>
<organism evidence="6 7">
    <name type="scientific">Achromobacter spanius</name>
    <dbReference type="NCBI Taxonomy" id="217203"/>
    <lineage>
        <taxon>Bacteria</taxon>
        <taxon>Pseudomonadati</taxon>
        <taxon>Pseudomonadota</taxon>
        <taxon>Betaproteobacteria</taxon>
        <taxon>Burkholderiales</taxon>
        <taxon>Alcaligenaceae</taxon>
        <taxon>Achromobacter</taxon>
    </lineage>
</organism>
<dbReference type="AlphaFoldDB" id="A0AA42LL57"/>
<feature type="domain" description="HTH lysR-type" evidence="5">
    <location>
        <begin position="1"/>
        <end position="59"/>
    </location>
</feature>
<evidence type="ECO:0000256" key="3">
    <source>
        <dbReference type="ARBA" id="ARBA00023125"/>
    </source>
</evidence>
<comment type="similarity">
    <text evidence="1">Belongs to the LysR transcriptional regulatory family.</text>
</comment>
<dbReference type="Pfam" id="PF00126">
    <property type="entry name" value="HTH_1"/>
    <property type="match status" value="1"/>
</dbReference>
<dbReference type="PANTHER" id="PTHR30537">
    <property type="entry name" value="HTH-TYPE TRANSCRIPTIONAL REGULATOR"/>
    <property type="match status" value="1"/>
</dbReference>
<dbReference type="PROSITE" id="PS50931">
    <property type="entry name" value="HTH_LYSR"/>
    <property type="match status" value="1"/>
</dbReference>